<dbReference type="Proteomes" id="UP000236146">
    <property type="component" value="Unassembled WGS sequence"/>
</dbReference>
<gene>
    <name evidence="1" type="ORF">BFS05_01515</name>
</gene>
<dbReference type="EMBL" id="MNLH01000001">
    <property type="protein sequence ID" value="PNS43912.1"/>
    <property type="molecule type" value="Genomic_DNA"/>
</dbReference>
<name>A0A1P8J4Y3_GARVA</name>
<reference evidence="1 2" key="1">
    <citation type="submission" date="2016-10" db="EMBL/GenBank/DDBJ databases">
        <authorList>
            <person name="Varghese N."/>
        </authorList>
    </citation>
    <scope>NUCLEOTIDE SEQUENCE [LARGE SCALE GENOMIC DNA]</scope>
    <source>
        <strain evidence="1 2">KA00225</strain>
    </source>
</reference>
<proteinExistence type="predicted"/>
<sequence length="137" mass="16213">MINEKDVVRMKVPYPSISDGMAVASHMYICNKHSGTVYEYIKCQTLKPYMLIRNPMVHYHDEQPDISRNPFTRPTRIDCDKLFLTTTVHYDDRLKTLNRPDVCEDLFRSVRVELLKDGYTNININEIELKNLNRLIY</sequence>
<organism evidence="1 2">
    <name type="scientific">Gardnerella vaginalis</name>
    <dbReference type="NCBI Taxonomy" id="2702"/>
    <lineage>
        <taxon>Bacteria</taxon>
        <taxon>Bacillati</taxon>
        <taxon>Actinomycetota</taxon>
        <taxon>Actinomycetes</taxon>
        <taxon>Bifidobacteriales</taxon>
        <taxon>Bifidobacteriaceae</taxon>
        <taxon>Gardnerella</taxon>
    </lineage>
</organism>
<dbReference type="GeneID" id="97755380"/>
<evidence type="ECO:0000313" key="1">
    <source>
        <dbReference type="EMBL" id="PNS43912.1"/>
    </source>
</evidence>
<dbReference type="AlphaFoldDB" id="A0A1P8J4Y3"/>
<comment type="caution">
    <text evidence="1">The sequence shown here is derived from an EMBL/GenBank/DDBJ whole genome shotgun (WGS) entry which is preliminary data.</text>
</comment>
<accession>A0A1P8J4Y3</accession>
<dbReference type="OrthoDB" id="3078220at2"/>
<evidence type="ECO:0000313" key="2">
    <source>
        <dbReference type="Proteomes" id="UP000236146"/>
    </source>
</evidence>
<dbReference type="RefSeq" id="WP_016815980.1">
    <property type="nucleotide sequence ID" value="NZ_JASOPH010000003.1"/>
</dbReference>
<protein>
    <submittedName>
        <fullName evidence="1">Uncharacterized protein</fullName>
    </submittedName>
</protein>